<comment type="caution">
    <text evidence="5">The sequence shown here is derived from an EMBL/GenBank/DDBJ whole genome shotgun (WGS) entry which is preliminary data.</text>
</comment>
<dbReference type="InterPro" id="IPR050984">
    <property type="entry name" value="Gfo/Idh/MocA_domain"/>
</dbReference>
<proteinExistence type="inferred from homology"/>
<gene>
    <name evidence="4" type="ORF">AB1Y20_002658</name>
    <name evidence="5" type="ORF">AB1Y20_002665</name>
</gene>
<dbReference type="Proteomes" id="UP001515480">
    <property type="component" value="Unassembled WGS sequence"/>
</dbReference>
<evidence type="ECO:0000256" key="1">
    <source>
        <dbReference type="ARBA" id="ARBA00010928"/>
    </source>
</evidence>
<reference evidence="5 6" key="1">
    <citation type="journal article" date="2024" name="Science">
        <title>Giant polyketide synthase enzymes in the biosynthesis of giant marine polyether toxins.</title>
        <authorList>
            <person name="Fallon T.R."/>
            <person name="Shende V.V."/>
            <person name="Wierzbicki I.H."/>
            <person name="Pendleton A.L."/>
            <person name="Watervoot N.F."/>
            <person name="Auber R.P."/>
            <person name="Gonzalez D.J."/>
            <person name="Wisecaver J.H."/>
            <person name="Moore B.S."/>
        </authorList>
    </citation>
    <scope>NUCLEOTIDE SEQUENCE [LARGE SCALE GENOMIC DNA]</scope>
    <source>
        <strain evidence="5 6">12B1</strain>
    </source>
</reference>
<dbReference type="SUPFAM" id="SSF55347">
    <property type="entry name" value="Glyceraldehyde-3-phosphate dehydrogenase-like, C-terminal domain"/>
    <property type="match status" value="1"/>
</dbReference>
<dbReference type="PANTHER" id="PTHR22604:SF105">
    <property type="entry name" value="TRANS-1,2-DIHYDROBENZENE-1,2-DIOL DEHYDROGENASE"/>
    <property type="match status" value="1"/>
</dbReference>
<dbReference type="PANTHER" id="PTHR22604">
    <property type="entry name" value="OXIDOREDUCTASES"/>
    <property type="match status" value="1"/>
</dbReference>
<dbReference type="GO" id="GO:0016491">
    <property type="term" value="F:oxidoreductase activity"/>
    <property type="evidence" value="ECO:0007669"/>
    <property type="project" value="UniProtKB-KW"/>
</dbReference>
<evidence type="ECO:0000259" key="3">
    <source>
        <dbReference type="Pfam" id="PF22725"/>
    </source>
</evidence>
<protein>
    <recommendedName>
        <fullName evidence="3">GFO/IDH/MocA-like oxidoreductase domain-containing protein</fullName>
    </recommendedName>
</protein>
<organism evidence="5 6">
    <name type="scientific">Prymnesium parvum</name>
    <name type="common">Toxic golden alga</name>
    <dbReference type="NCBI Taxonomy" id="97485"/>
    <lineage>
        <taxon>Eukaryota</taxon>
        <taxon>Haptista</taxon>
        <taxon>Haptophyta</taxon>
        <taxon>Prymnesiophyceae</taxon>
        <taxon>Prymnesiales</taxon>
        <taxon>Prymnesiaceae</taxon>
        <taxon>Prymnesium</taxon>
    </lineage>
</organism>
<evidence type="ECO:0000313" key="5">
    <source>
        <dbReference type="EMBL" id="KAL1516053.1"/>
    </source>
</evidence>
<name>A0AB34J8K3_PRYPA</name>
<dbReference type="EMBL" id="JBGBPQ010000011">
    <property type="protein sequence ID" value="KAL1516046.1"/>
    <property type="molecule type" value="Genomic_DNA"/>
</dbReference>
<dbReference type="Gene3D" id="3.30.360.10">
    <property type="entry name" value="Dihydrodipicolinate Reductase, domain 2"/>
    <property type="match status" value="1"/>
</dbReference>
<comment type="similarity">
    <text evidence="1">Belongs to the Gfo/Idh/MocA family.</text>
</comment>
<keyword evidence="2" id="KW-0560">Oxidoreductase</keyword>
<sequence length="236" mass="25755">MASSATEAAEVLELARKRQLFFLHGVWSRFFPAYEEIRRLIDSGVIGDVCSVHASFCQNDGAGSCSAMAETGIYCAQFLLWVYGGVAPKVSGVAYTLDPDTGLDTHVSAVLQWPCGGKGTFECSLRHPSPRSATICGTKGVIEVPFPFWCPTTVFVQTMSGLGSQTFGDKIELQFPLPEIRDSELLHFVNSQGLRYEAAEVVRCIQDGRTEAAQFGSSECQLVMQLISSIRAHWTS</sequence>
<evidence type="ECO:0000313" key="4">
    <source>
        <dbReference type="EMBL" id="KAL1516046.1"/>
    </source>
</evidence>
<evidence type="ECO:0000256" key="2">
    <source>
        <dbReference type="ARBA" id="ARBA00023002"/>
    </source>
</evidence>
<dbReference type="Pfam" id="PF22725">
    <property type="entry name" value="GFO_IDH_MocA_C3"/>
    <property type="match status" value="1"/>
</dbReference>
<dbReference type="EMBL" id="JBGBPQ010000011">
    <property type="protein sequence ID" value="KAL1516053.1"/>
    <property type="molecule type" value="Genomic_DNA"/>
</dbReference>
<keyword evidence="6" id="KW-1185">Reference proteome</keyword>
<accession>A0AB34J8K3</accession>
<dbReference type="InterPro" id="IPR055170">
    <property type="entry name" value="GFO_IDH_MocA-like_dom"/>
</dbReference>
<feature type="domain" description="GFO/IDH/MocA-like oxidoreductase" evidence="3">
    <location>
        <begin position="34"/>
        <end position="143"/>
    </location>
</feature>
<dbReference type="AlphaFoldDB" id="A0AB34J8K3"/>
<evidence type="ECO:0000313" key="6">
    <source>
        <dbReference type="Proteomes" id="UP001515480"/>
    </source>
</evidence>